<organism evidence="2 3">
    <name type="scientific">Hydrogenovibrio crunogenus</name>
    <dbReference type="NCBI Taxonomy" id="39765"/>
    <lineage>
        <taxon>Bacteria</taxon>
        <taxon>Pseudomonadati</taxon>
        <taxon>Pseudomonadota</taxon>
        <taxon>Gammaproteobacteria</taxon>
        <taxon>Thiotrichales</taxon>
        <taxon>Piscirickettsiaceae</taxon>
        <taxon>Hydrogenovibrio</taxon>
    </lineage>
</organism>
<reference evidence="2 3" key="1">
    <citation type="submission" date="2018-08" db="EMBL/GenBank/DDBJ databases">
        <title>Horizontal acquisition of hydrogen conversion ability and other habitat adaptations in Hydrogenovibrio crunogenus strains.</title>
        <authorList>
            <person name="Gonnella G."/>
            <person name="Adam N."/>
            <person name="Perner M."/>
        </authorList>
    </citation>
    <scope>NUCLEOTIDE SEQUENCE [LARGE SCALE GENOMIC DNA]</scope>
    <source>
        <strain evidence="2 3">SP-41</strain>
    </source>
</reference>
<feature type="transmembrane region" description="Helical" evidence="1">
    <location>
        <begin position="223"/>
        <end position="256"/>
    </location>
</feature>
<keyword evidence="1" id="KW-0472">Membrane</keyword>
<evidence type="ECO:0000313" key="3">
    <source>
        <dbReference type="Proteomes" id="UP000296201"/>
    </source>
</evidence>
<dbReference type="Pfam" id="PF09955">
    <property type="entry name" value="DUF2189"/>
    <property type="match status" value="1"/>
</dbReference>
<feature type="transmembrane region" description="Helical" evidence="1">
    <location>
        <begin position="48"/>
        <end position="68"/>
    </location>
</feature>
<sequence>MAHVSTVHSHRHYSDMPQGEVLISHEVQLHQIGDWLIKGWQDMARAPLGSLFYGLASMLIIMLTMAFFRGAPPLMLIAGATFIFVMPFLAMGLYYLAYRLEKGLSPDLISSLFAWRSNSSNIALFALTLGGILSFWLMMAIVIAGGARSEALLIVDTSEGMLGFLTSEAGMVFMSGFFLLGAAVLALVFTISVVTMPLMLRDEKVAFIPAMIMSYKVTMENKAVMTVWALTLGILATIGIATMGLGLVVIMPLLAYASWHAFNDLVEIRQEP</sequence>
<feature type="transmembrane region" description="Helical" evidence="1">
    <location>
        <begin position="74"/>
        <end position="96"/>
    </location>
</feature>
<feature type="transmembrane region" description="Helical" evidence="1">
    <location>
        <begin position="171"/>
        <end position="194"/>
    </location>
</feature>
<dbReference type="EMBL" id="CP032096">
    <property type="protein sequence ID" value="QBZ84041.1"/>
    <property type="molecule type" value="Genomic_DNA"/>
</dbReference>
<name>A0A4P7P1P8_9GAMM</name>
<dbReference type="Proteomes" id="UP000296201">
    <property type="component" value="Chromosome"/>
</dbReference>
<evidence type="ECO:0000313" key="2">
    <source>
        <dbReference type="EMBL" id="QBZ84041.1"/>
    </source>
</evidence>
<dbReference type="AlphaFoldDB" id="A0A4P7P1P8"/>
<protein>
    <submittedName>
        <fullName evidence="2">Cytochrome b6</fullName>
    </submittedName>
</protein>
<proteinExistence type="predicted"/>
<dbReference type="InterPro" id="IPR018692">
    <property type="entry name" value="DUF2189"/>
</dbReference>
<dbReference type="RefSeq" id="WP_135796609.1">
    <property type="nucleotide sequence ID" value="NZ_CP032096.1"/>
</dbReference>
<feature type="transmembrane region" description="Helical" evidence="1">
    <location>
        <begin position="122"/>
        <end position="144"/>
    </location>
</feature>
<keyword evidence="1" id="KW-0812">Transmembrane</keyword>
<accession>A0A4P7P1P8</accession>
<keyword evidence="1" id="KW-1133">Transmembrane helix</keyword>
<dbReference type="OrthoDB" id="5621705at2"/>
<evidence type="ECO:0000256" key="1">
    <source>
        <dbReference type="SAM" id="Phobius"/>
    </source>
</evidence>
<gene>
    <name evidence="2" type="ORF">GHNINEIG_02116</name>
</gene>
<keyword evidence="3" id="KW-1185">Reference proteome</keyword>